<dbReference type="Proteomes" id="UP001374535">
    <property type="component" value="Chromosome 1"/>
</dbReference>
<feature type="region of interest" description="Disordered" evidence="1">
    <location>
        <begin position="218"/>
        <end position="255"/>
    </location>
</feature>
<proteinExistence type="predicted"/>
<name>A0AAQ3PF27_VIGMU</name>
<reference evidence="2 3" key="1">
    <citation type="journal article" date="2023" name="Life. Sci Alliance">
        <title>Evolutionary insights into 3D genome organization and epigenetic landscape of Vigna mungo.</title>
        <authorList>
            <person name="Junaid A."/>
            <person name="Singh B."/>
            <person name="Bhatia S."/>
        </authorList>
    </citation>
    <scope>NUCLEOTIDE SEQUENCE [LARGE SCALE GENOMIC DNA]</scope>
    <source>
        <strain evidence="2">Urdbean</strain>
    </source>
</reference>
<evidence type="ECO:0000313" key="2">
    <source>
        <dbReference type="EMBL" id="WVZ26260.1"/>
    </source>
</evidence>
<feature type="region of interest" description="Disordered" evidence="1">
    <location>
        <begin position="326"/>
        <end position="375"/>
    </location>
</feature>
<keyword evidence="3" id="KW-1185">Reference proteome</keyword>
<evidence type="ECO:0000256" key="1">
    <source>
        <dbReference type="SAM" id="MobiDB-lite"/>
    </source>
</evidence>
<organism evidence="2 3">
    <name type="scientific">Vigna mungo</name>
    <name type="common">Black gram</name>
    <name type="synonym">Phaseolus mungo</name>
    <dbReference type="NCBI Taxonomy" id="3915"/>
    <lineage>
        <taxon>Eukaryota</taxon>
        <taxon>Viridiplantae</taxon>
        <taxon>Streptophyta</taxon>
        <taxon>Embryophyta</taxon>
        <taxon>Tracheophyta</taxon>
        <taxon>Spermatophyta</taxon>
        <taxon>Magnoliopsida</taxon>
        <taxon>eudicotyledons</taxon>
        <taxon>Gunneridae</taxon>
        <taxon>Pentapetalae</taxon>
        <taxon>rosids</taxon>
        <taxon>fabids</taxon>
        <taxon>Fabales</taxon>
        <taxon>Fabaceae</taxon>
        <taxon>Papilionoideae</taxon>
        <taxon>50 kb inversion clade</taxon>
        <taxon>NPAAA clade</taxon>
        <taxon>indigoferoid/millettioid clade</taxon>
        <taxon>Phaseoleae</taxon>
        <taxon>Vigna</taxon>
    </lineage>
</organism>
<feature type="compositionally biased region" description="Acidic residues" evidence="1">
    <location>
        <begin position="331"/>
        <end position="375"/>
    </location>
</feature>
<sequence length="375" mass="42581">MLSKLSGPGAPKGGLGATERGLGAPEGRWAPLGCCFMQIWRPGAPGGRWAPFDSLFCVFMAPGRPRRGRWARLALICRKWRDWERPLEAIWGCWEALPLLLGSSSFINGRRWVMNWRWNCEGEAHMEHGAPAKDLGKGFASSLCPLGKNDIYHLLRRDRCTCRWAQTKNPKAPLRHPFLITHLCALVGVDTSEAPFERPRATINRSYYIQYCLLDEEGIPIPPPQPPRRHRRRDHAPPQQPLGPDQQASPDYPASHDSFMMAEMRDMMQRMEERMDTLHQMGRPQEARMEAINRIGRAQAEMMRQDFGASHPDFMTPAEYDAFAPTAGGAMEEDDTEVEDDEDGTEVDDVEDDYEEDDSDVGTEILELDEDEEDD</sequence>
<dbReference type="AlphaFoldDB" id="A0AAQ3PF27"/>
<evidence type="ECO:0000313" key="3">
    <source>
        <dbReference type="Proteomes" id="UP001374535"/>
    </source>
</evidence>
<accession>A0AAQ3PF27</accession>
<gene>
    <name evidence="2" type="ORF">V8G54_004804</name>
</gene>
<dbReference type="EMBL" id="CP144700">
    <property type="protein sequence ID" value="WVZ26260.1"/>
    <property type="molecule type" value="Genomic_DNA"/>
</dbReference>
<protein>
    <submittedName>
        <fullName evidence="2">Uncharacterized protein</fullName>
    </submittedName>
</protein>